<accession>A0A6G0XV94</accession>
<evidence type="ECO:0000256" key="1">
    <source>
        <dbReference type="SAM" id="MobiDB-lite"/>
    </source>
</evidence>
<evidence type="ECO:0000313" key="3">
    <source>
        <dbReference type="EMBL" id="KAF0744580.1"/>
    </source>
</evidence>
<keyword evidence="4" id="KW-1185">Reference proteome</keyword>
<comment type="caution">
    <text evidence="3">The sequence shown here is derived from an EMBL/GenBank/DDBJ whole genome shotgun (WGS) entry which is preliminary data.</text>
</comment>
<dbReference type="AlphaFoldDB" id="A0A6G0XV94"/>
<feature type="region of interest" description="Disordered" evidence="1">
    <location>
        <begin position="132"/>
        <end position="173"/>
    </location>
</feature>
<evidence type="ECO:0000259" key="2">
    <source>
        <dbReference type="PROSITE" id="PS50812"/>
    </source>
</evidence>
<protein>
    <recommendedName>
        <fullName evidence="2">PWWP domain-containing protein</fullName>
    </recommendedName>
</protein>
<dbReference type="VEuPathDB" id="FungiDB:AeMF1_009460"/>
<dbReference type="Gene3D" id="2.30.30.140">
    <property type="match status" value="3"/>
</dbReference>
<feature type="compositionally biased region" description="Low complexity" evidence="1">
    <location>
        <begin position="147"/>
        <end position="166"/>
    </location>
</feature>
<sequence length="455" mass="51686">MVENDTLVWAFTKGYPWWPAYVCDPFSLKNEMPHLDQGVVALLAKARRSKWSHHVVYYFGTHNLQVLPLSIVFTIASCSGIHPESQMKSWGGRDHSTFVGIYPPSASLEMKYVLLFTLALSEVEDYLANDPNSQLPPYLDVPSEDTSGSPAQSPPRSQRSGSSEPSRTQFPPSSVPFESLGWAQPSGFPWLPVYVFDPTKLNPSLHYFGDTHAEDLKFALANPRKNRLVYYFGRRTIGLQENNNIRPWRGPKHSKYERGYPKDLRNANVLVALVKGLREAKEFMLDALVALRTLPSITTEDLAPEDPTRVPHETLAWAKSRSKPWMPVFVCNPWQLDRESHSLGEISIQTLDLVKASPYVFRVVYYFGQWKLGVLSANCEVMRWNCPDHDAFASACRATLQHLIPSPLEDAEAFIAFVNSKREMALPYTSECESSRWTTIPRSIRRRLKEPVETP</sequence>
<dbReference type="Pfam" id="PF00855">
    <property type="entry name" value="PWWP"/>
    <property type="match status" value="1"/>
</dbReference>
<organism evidence="3 4">
    <name type="scientific">Aphanomyces euteiches</name>
    <dbReference type="NCBI Taxonomy" id="100861"/>
    <lineage>
        <taxon>Eukaryota</taxon>
        <taxon>Sar</taxon>
        <taxon>Stramenopiles</taxon>
        <taxon>Oomycota</taxon>
        <taxon>Saprolegniomycetes</taxon>
        <taxon>Saprolegniales</taxon>
        <taxon>Verrucalvaceae</taxon>
        <taxon>Aphanomyces</taxon>
    </lineage>
</organism>
<evidence type="ECO:0000313" key="4">
    <source>
        <dbReference type="Proteomes" id="UP000481153"/>
    </source>
</evidence>
<gene>
    <name evidence="3" type="ORF">Ae201684_001049</name>
</gene>
<dbReference type="PROSITE" id="PS50812">
    <property type="entry name" value="PWWP"/>
    <property type="match status" value="1"/>
</dbReference>
<dbReference type="InterPro" id="IPR000313">
    <property type="entry name" value="PWWP_dom"/>
</dbReference>
<name>A0A6G0XV94_9STRA</name>
<dbReference type="EMBL" id="VJMJ01000009">
    <property type="protein sequence ID" value="KAF0744580.1"/>
    <property type="molecule type" value="Genomic_DNA"/>
</dbReference>
<dbReference type="SUPFAM" id="SSF63748">
    <property type="entry name" value="Tudor/PWWP/MBT"/>
    <property type="match status" value="2"/>
</dbReference>
<dbReference type="CDD" id="cd05162">
    <property type="entry name" value="PWWP"/>
    <property type="match status" value="2"/>
</dbReference>
<reference evidence="3 4" key="1">
    <citation type="submission" date="2019-07" db="EMBL/GenBank/DDBJ databases">
        <title>Genomics analysis of Aphanomyces spp. identifies a new class of oomycete effector associated with host adaptation.</title>
        <authorList>
            <person name="Gaulin E."/>
        </authorList>
    </citation>
    <scope>NUCLEOTIDE SEQUENCE [LARGE SCALE GENOMIC DNA]</scope>
    <source>
        <strain evidence="3 4">ATCC 201684</strain>
    </source>
</reference>
<dbReference type="Proteomes" id="UP000481153">
    <property type="component" value="Unassembled WGS sequence"/>
</dbReference>
<proteinExistence type="predicted"/>
<feature type="domain" description="PWWP" evidence="2">
    <location>
        <begin position="4"/>
        <end position="78"/>
    </location>
</feature>